<evidence type="ECO:0000259" key="8">
    <source>
        <dbReference type="Pfam" id="PF21694"/>
    </source>
</evidence>
<accession>A0A087AJ68</accession>
<dbReference type="SUPFAM" id="SSF48019">
    <property type="entry name" value="post-AAA+ oligomerization domain-like"/>
    <property type="match status" value="1"/>
</dbReference>
<evidence type="ECO:0000256" key="1">
    <source>
        <dbReference type="ARBA" id="ARBA00012417"/>
    </source>
</evidence>
<dbReference type="InterPro" id="IPR048466">
    <property type="entry name" value="DNA_pol3_delta-like_C"/>
</dbReference>
<evidence type="ECO:0000256" key="4">
    <source>
        <dbReference type="ARBA" id="ARBA00022705"/>
    </source>
</evidence>
<dbReference type="InterPro" id="IPR005790">
    <property type="entry name" value="DNA_polIII_delta"/>
</dbReference>
<reference evidence="9 10" key="1">
    <citation type="submission" date="2014-03" db="EMBL/GenBank/DDBJ databases">
        <title>Genomics of Bifidobacteria.</title>
        <authorList>
            <person name="Ventura M."/>
            <person name="Milani C."/>
            <person name="Lugli G.A."/>
        </authorList>
    </citation>
    <scope>NUCLEOTIDE SEQUENCE [LARGE SCALE GENOMIC DNA]</scope>
    <source>
        <strain evidence="9 10">LMG 11596</strain>
    </source>
</reference>
<keyword evidence="5" id="KW-0239">DNA-directed DNA polymerase</keyword>
<dbReference type="AlphaFoldDB" id="A0A087AJ68"/>
<evidence type="ECO:0000313" key="9">
    <source>
        <dbReference type="EMBL" id="KFI58818.1"/>
    </source>
</evidence>
<comment type="similarity">
    <text evidence="6">Belongs to the DNA polymerase HolA subunit family.</text>
</comment>
<evidence type="ECO:0000256" key="2">
    <source>
        <dbReference type="ARBA" id="ARBA00022679"/>
    </source>
</evidence>
<comment type="catalytic activity">
    <reaction evidence="7">
        <text>DNA(n) + a 2'-deoxyribonucleoside 5'-triphosphate = DNA(n+1) + diphosphate</text>
        <dbReference type="Rhea" id="RHEA:22508"/>
        <dbReference type="Rhea" id="RHEA-COMP:17339"/>
        <dbReference type="Rhea" id="RHEA-COMP:17340"/>
        <dbReference type="ChEBI" id="CHEBI:33019"/>
        <dbReference type="ChEBI" id="CHEBI:61560"/>
        <dbReference type="ChEBI" id="CHEBI:173112"/>
        <dbReference type="EC" id="2.7.7.7"/>
    </reaction>
</comment>
<organism evidence="9 10">
    <name type="scientific">Bifidobacterium gallicum DSM 20093 = LMG 11596</name>
    <dbReference type="NCBI Taxonomy" id="561180"/>
    <lineage>
        <taxon>Bacteria</taxon>
        <taxon>Bacillati</taxon>
        <taxon>Actinomycetota</taxon>
        <taxon>Actinomycetes</taxon>
        <taxon>Bifidobacteriales</taxon>
        <taxon>Bifidobacteriaceae</taxon>
        <taxon>Bifidobacterium</taxon>
    </lineage>
</organism>
<dbReference type="Pfam" id="PF21694">
    <property type="entry name" value="DNA_pol3_delta_C"/>
    <property type="match status" value="1"/>
</dbReference>
<evidence type="ECO:0000256" key="6">
    <source>
        <dbReference type="ARBA" id="ARBA00034754"/>
    </source>
</evidence>
<proteinExistence type="inferred from homology"/>
<dbReference type="GO" id="GO:0009360">
    <property type="term" value="C:DNA polymerase III complex"/>
    <property type="evidence" value="ECO:0007669"/>
    <property type="project" value="TreeGrafter"/>
</dbReference>
<keyword evidence="4" id="KW-0235">DNA replication</keyword>
<name>A0A087AJ68_9BIFI</name>
<dbReference type="PANTHER" id="PTHR34388">
    <property type="entry name" value="DNA POLYMERASE III SUBUNIT DELTA"/>
    <property type="match status" value="1"/>
</dbReference>
<comment type="caution">
    <text evidence="9">The sequence shown here is derived from an EMBL/GenBank/DDBJ whole genome shotgun (WGS) entry which is preliminary data.</text>
</comment>
<evidence type="ECO:0000313" key="10">
    <source>
        <dbReference type="Proteomes" id="UP000029074"/>
    </source>
</evidence>
<dbReference type="GO" id="GO:0003887">
    <property type="term" value="F:DNA-directed DNA polymerase activity"/>
    <property type="evidence" value="ECO:0007669"/>
    <property type="project" value="UniProtKB-KW"/>
</dbReference>
<dbReference type="Proteomes" id="UP000029074">
    <property type="component" value="Unassembled WGS sequence"/>
</dbReference>
<dbReference type="EMBL" id="JGYW01000005">
    <property type="protein sequence ID" value="KFI58818.1"/>
    <property type="molecule type" value="Genomic_DNA"/>
</dbReference>
<sequence length="338" mass="37032">MHAKRASDVHRYGDIETMRANQSANCVIVQGGDAFLNRQQVLELVRQASEYHPERDVVELDATTATPMMFEEAISPSLLSDAANVTVWNVQNADEPFINAILEWLKQAGHEPDPSFVVVSKEAGPKGKAVIERLRKTGAQVLDVPDLKKTDAKLNYVLQRFERHQRRIEPMAAQQLVAVFGEDIGALNAMCEQLCFDFDEPVTLDLVERYLVANPQVTGFNVADLALAGRVQDAVIALRNAVAQGTEPILLVSALAIKLRSLAKAGAVKAGQITAAETKMAPWMLKNATKQLHGWTSPGLARCIRLLAWADEQCKTNGADPLYALERCVSSIAARGMH</sequence>
<keyword evidence="10" id="KW-1185">Reference proteome</keyword>
<dbReference type="PANTHER" id="PTHR34388:SF1">
    <property type="entry name" value="DNA POLYMERASE III SUBUNIT DELTA"/>
    <property type="match status" value="1"/>
</dbReference>
<evidence type="ECO:0000256" key="3">
    <source>
        <dbReference type="ARBA" id="ARBA00022695"/>
    </source>
</evidence>
<gene>
    <name evidence="9" type="ORF">BGLCM_1113</name>
</gene>
<dbReference type="GO" id="GO:0006261">
    <property type="term" value="P:DNA-templated DNA replication"/>
    <property type="evidence" value="ECO:0007669"/>
    <property type="project" value="TreeGrafter"/>
</dbReference>
<keyword evidence="2" id="KW-0808">Transferase</keyword>
<evidence type="ECO:0000256" key="7">
    <source>
        <dbReference type="ARBA" id="ARBA00049244"/>
    </source>
</evidence>
<keyword evidence="3" id="KW-0548">Nucleotidyltransferase</keyword>
<feature type="domain" description="DNA polymerase III delta subunit-like C-terminal" evidence="8">
    <location>
        <begin position="220"/>
        <end position="329"/>
    </location>
</feature>
<evidence type="ECO:0000256" key="5">
    <source>
        <dbReference type="ARBA" id="ARBA00022932"/>
    </source>
</evidence>
<dbReference type="Gene3D" id="1.20.272.10">
    <property type="match status" value="1"/>
</dbReference>
<dbReference type="NCBIfam" id="TIGR01128">
    <property type="entry name" value="holA"/>
    <property type="match status" value="1"/>
</dbReference>
<protein>
    <recommendedName>
        <fullName evidence="1">DNA-directed DNA polymerase</fullName>
        <ecNumber evidence="1">2.7.7.7</ecNumber>
    </recommendedName>
</protein>
<dbReference type="EC" id="2.7.7.7" evidence="1"/>
<dbReference type="GO" id="GO:0003677">
    <property type="term" value="F:DNA binding"/>
    <property type="evidence" value="ECO:0007669"/>
    <property type="project" value="InterPro"/>
</dbReference>
<dbReference type="InterPro" id="IPR008921">
    <property type="entry name" value="DNA_pol3_clamp-load_cplx_C"/>
</dbReference>